<evidence type="ECO:0000313" key="9">
    <source>
        <dbReference type="Proteomes" id="UP000663829"/>
    </source>
</evidence>
<reference evidence="7" key="1">
    <citation type="submission" date="2021-02" db="EMBL/GenBank/DDBJ databases">
        <authorList>
            <person name="Nowell W R."/>
        </authorList>
    </citation>
    <scope>NUCLEOTIDE SEQUENCE</scope>
</reference>
<dbReference type="PRINTS" id="PR00906">
    <property type="entry name" value="SECA"/>
</dbReference>
<dbReference type="InterPro" id="IPR027417">
    <property type="entry name" value="P-loop_NTPase"/>
</dbReference>
<organism evidence="7 9">
    <name type="scientific">Didymodactylos carnosus</name>
    <dbReference type="NCBI Taxonomy" id="1234261"/>
    <lineage>
        <taxon>Eukaryota</taxon>
        <taxon>Metazoa</taxon>
        <taxon>Spiralia</taxon>
        <taxon>Gnathifera</taxon>
        <taxon>Rotifera</taxon>
        <taxon>Eurotatoria</taxon>
        <taxon>Bdelloidea</taxon>
        <taxon>Philodinida</taxon>
        <taxon>Philodinidae</taxon>
        <taxon>Didymodactylos</taxon>
    </lineage>
</organism>
<keyword evidence="2" id="KW-0813">Transport</keyword>
<gene>
    <name evidence="7" type="ORF">GPM918_LOCUS962</name>
    <name evidence="8" type="ORF">SRO942_LOCUS962</name>
</gene>
<dbReference type="SUPFAM" id="SSF48371">
    <property type="entry name" value="ARM repeat"/>
    <property type="match status" value="2"/>
</dbReference>
<evidence type="ECO:0000259" key="5">
    <source>
        <dbReference type="PROSITE" id="PS51194"/>
    </source>
</evidence>
<dbReference type="InterPro" id="IPR014018">
    <property type="entry name" value="SecA_motor_DEAD"/>
</dbReference>
<dbReference type="SUPFAM" id="SSF81767">
    <property type="entry name" value="Pre-protein crosslinking domain of SecA"/>
    <property type="match status" value="1"/>
</dbReference>
<evidence type="ECO:0000259" key="6">
    <source>
        <dbReference type="PROSITE" id="PS51196"/>
    </source>
</evidence>
<dbReference type="GO" id="GO:0017038">
    <property type="term" value="P:protein import"/>
    <property type="evidence" value="ECO:0007669"/>
    <property type="project" value="InterPro"/>
</dbReference>
<dbReference type="GO" id="GO:0016020">
    <property type="term" value="C:membrane"/>
    <property type="evidence" value="ECO:0007669"/>
    <property type="project" value="InterPro"/>
</dbReference>
<dbReference type="Gene3D" id="3.90.1440.10">
    <property type="entry name" value="SecA, preprotein cross-linking domain"/>
    <property type="match status" value="1"/>
</dbReference>
<dbReference type="GO" id="GO:0006605">
    <property type="term" value="P:protein targeting"/>
    <property type="evidence" value="ECO:0007669"/>
    <property type="project" value="InterPro"/>
</dbReference>
<name>A0A813PNX6_9BILA</name>
<evidence type="ECO:0000256" key="1">
    <source>
        <dbReference type="ARBA" id="ARBA00022490"/>
    </source>
</evidence>
<dbReference type="InterPro" id="IPR014001">
    <property type="entry name" value="Helicase_ATP-bd"/>
</dbReference>
<dbReference type="Gene3D" id="1.25.10.10">
    <property type="entry name" value="Leucine-rich Repeat Variant"/>
    <property type="match status" value="2"/>
</dbReference>
<evidence type="ECO:0008006" key="10">
    <source>
        <dbReference type="Google" id="ProtNLM"/>
    </source>
</evidence>
<dbReference type="Gene3D" id="3.40.50.300">
    <property type="entry name" value="P-loop containing nucleotide triphosphate hydrolases"/>
    <property type="match status" value="2"/>
</dbReference>
<dbReference type="SUPFAM" id="SSF52540">
    <property type="entry name" value="P-loop containing nucleoside triphosphate hydrolases"/>
    <property type="match status" value="2"/>
</dbReference>
<protein>
    <recommendedName>
        <fullName evidence="10">Protein translocase subunit SecA</fullName>
    </recommendedName>
</protein>
<dbReference type="Proteomes" id="UP000681722">
    <property type="component" value="Unassembled WGS sequence"/>
</dbReference>
<dbReference type="InterPro" id="IPR011989">
    <property type="entry name" value="ARM-like"/>
</dbReference>
<dbReference type="OrthoDB" id="7553586at2759"/>
<dbReference type="PROSITE" id="PS51194">
    <property type="entry name" value="HELICASE_CTER"/>
    <property type="match status" value="1"/>
</dbReference>
<feature type="domain" description="SecA family profile" evidence="6">
    <location>
        <begin position="1780"/>
        <end position="2396"/>
    </location>
</feature>
<dbReference type="EMBL" id="CAJNOQ010000082">
    <property type="protein sequence ID" value="CAF0753267.1"/>
    <property type="molecule type" value="Genomic_DNA"/>
</dbReference>
<keyword evidence="9" id="KW-1185">Reference proteome</keyword>
<dbReference type="Proteomes" id="UP000663829">
    <property type="component" value="Unassembled WGS sequence"/>
</dbReference>
<keyword evidence="2" id="KW-0653">Protein transport</keyword>
<evidence type="ECO:0000256" key="2">
    <source>
        <dbReference type="ARBA" id="ARBA00022927"/>
    </source>
</evidence>
<keyword evidence="1" id="KW-0963">Cytoplasm</keyword>
<keyword evidence="3" id="KW-0811">Translocation</keyword>
<dbReference type="PANTHER" id="PTHR30612">
    <property type="entry name" value="SECA INNER MEMBRANE COMPONENT OF SEC PROTEIN SECRETION SYSTEM"/>
    <property type="match status" value="1"/>
</dbReference>
<dbReference type="InterPro" id="IPR000185">
    <property type="entry name" value="SecA"/>
</dbReference>
<dbReference type="PANTHER" id="PTHR30612:SF0">
    <property type="entry name" value="CHLOROPLAST PROTEIN-TRANSPORTING ATPASE"/>
    <property type="match status" value="1"/>
</dbReference>
<proteinExistence type="predicted"/>
<feature type="domain" description="Helicase ATP-binding" evidence="4">
    <location>
        <begin position="1896"/>
        <end position="2208"/>
    </location>
</feature>
<sequence length="3705" mass="423603">MLANSSTIAQISIDVRNGDCLPPNSLCEIRKLSNDIHAVNSDNEKYILCAHAAHHSDFIEPIYFDNLSKLLIETDETIRQCVLWAFTSTMACSVALTPTNIDLVYNLLTDKSLGWSASFFFRKLSENEEYTKMISDGIWISMIDLLFDQKMDEQVCIIIVQTISNIFRSRKSISNEIKRRLQILIMSDNVSEKLLLAAIHALKMLVIDEEQLEPETLKRLQELMIMSNETVAECAREFHYILHDKQTLSNVQHHTRSSQMKSELVATQNILISHSKEEFIEPTNELLPLDYLISQDDQTDQTFNQEHQSKVIRSGDHQPFYYTMMMKIKNLHHVARQGELTLKDFFYLTRKLKKDSYTFLTLEDTSTVHERIIEVLRSSAEVEQNIPRYVVDTIIDCLTPETKKLNRLCVDCLLIILGKQHQLENVYIDKIEQILMTTNDMEVKQKLIEIYADCASKGHHVQLDLESIQQNLQSKTSCVKVSYLFFKAVAVEKRTLSPEQILILTDVAMSKHYLLKARENCSWALAYNIKETKDKKSFSSKLLDDLGLMLEDPAETIRHSSALAVCYYADDNNCDVPDNILERLAVVSLKSDSHISCNILSVYLKLTKRKYLPTVILDNICNLIYHPEFDLRYRSIWILKCAVDNGQELTSNILKIIDYCLKSSESGVCNTAGMIFVNYWRQRIVRNDRDLAFALSSNIENLVFIFRNRLELNVRREALHLLKLLVDKNYDLTNTLLQLIEYCFYDSDASISICAVNILTSYSKQHILPTRTIICLENLLTTETANVADILPVLKKVVDQGHMLSEKSITHLGYLLLKIDDPNNVVILLSHVDRYQPLSKTVNDLLRQDYYTKILRYSTCARSLDEAISGFINLTANGTQLSQSVLDSLFFLLKSSDRQMKLMPIVVNVTENGQQLKNNEHICTLTRIFFDSDDKSLIDLVRIFRNLSRMNQVIPDPVIEFLENFLVNSLLTGYIIEIFQHLIERQKLKNQSIIGKVLKMLHFSESTVMNTEIYYRLVRFCKVVANNQPNEIDQARILSMLQFTQSAIVRKDGCTLAKALAEHGQTLTTSVMDALVHILNNDTDINIQEYALTVMNLANSDNQNMDNDFVQMLDTIDHQNTTDDEFLLEISRKISRTSLKLSEKDLLRLSHMLYTCNIDSKRKAASYIVSVAENGRKLLDEIFHIIYATLRDDTVNIYTIKLLLRSSVKQPAFLINDLLYLVVYSMHSVVREKAQKILADHGDNPKVQLFFNTERNPENLDKMVSNYDVYLIEKLSSNNENEIFMALKVIQNMITVEKQIASDLLLAVTLKLNTHNDIVADILCATMIHRSRIEEDIYQEIEKTFLIYQTPKMMNLIRILAEQQIELESKTIKTVFNILCRRTDEKALCRDAVIIMEQIARHQLLSKEILSYFVERISNESKEDIQTSFNVIRYQILHSQMDDMLDSLPIIPLPQGIDNQRLFQLKTFEQYLGTVQTLLFVDSFNPTVLNWPAERWSRECLCFDLLKRYQDATPDSVYIFYHQLTLLEISRQYGFYSDVRDLILQTLIQKQCTYSLDLGTISDLLIYLTILKNNPLQMLQANEPNWLLNMRRYYVREKMSQYLSDSIFSKSMIDHIVDRITEQENLPAELIELFLQTAIKPEHILIFLHLMSDYGLTKNDVTSLFASLKVTSGFKTLKKQMECFILNRTLASRWFGSPNDLALGRVYLEALLNNGWTFVRLNDMLKAIKIDSDTFDTFKEFLVCLKIIVDYEMNENSETELNTIFSTIGHQLWRSKVHSIAIENQFGLTSSEKNLFMLLTEIDHVNKTRFLTELTQTMSTIDQAFRCDSSVLRQNKPISEWTISHIQKWAQQFLLQQSEKLSGVRLYEIMAVIKRAIYLDLNVEPRAIQLVSVLIVLDSNHQRGRLLQILTGEGKSTIVSILAVIKALEHKKVDIVTSSMVLAKRDARKRQIFYNMFNLTVACNDDVTSYVSGQKACYQADIVYGTCSQFQFDILRHEYSLLDTRKDRGYDVVIIDEVDSMLIDENSTIARLADPLPGMEYLNPLLYGICQSVNNDEEVEANRDGIVEQIKDLINNPKPAIKIPCHLHDFVHQSIPSWVDHAIRAKIEYRLDHHYLIKTDEIGVKRITPIDYSNTGVIQCNTTFSNGAHQCLQIKHGLKMTPLTVTTNYMSNVGLFTRYKNQIYGFTGTLGSESAKDLLRKVYNVDTIVIPSFKEKRHFSFNAILTSTDEEWLETITSNTVNNMDLNRAVLIICETILDAKTVAKAVQRAYPTGTVHLYTDNTDAIEPNVISNRIQPRQIIVATNLVGRGTDLQTSPDVENSGGLHVCLTFLPDNLRVEQQALGRTSRQGNRGTSQMILRLHRLQLQMSYPEYACGNEKDLTDPIRFIYEWREKAECAHLDRILEREVPEIKEKDDLFRQFCDLLGKLRTQDNDFYKLLSVKERWALWSKSVEHAHQARQALEKKIINAGFRLVDIPRDANSAQHTCFIGYEVNTHYVPVEPLDPGNELAEAYLGDVDVDDVEILTLASENKIKSIVSTGLHNLWTDKKQQKLHDLLSVRTVSTDLKTGFNDFQNQILEEYKTNKIIKNPYYLILEANETIAKLASWLSHMRSITSHVFGNEKMKSIDDAIAKLKQAIELDPVFAFSASVTLAYLAIHKHEPKHTYKIDAKSYLVQAQKNLEQFILPQLYSMHRETNENNAQDFFFDDFGKQTQMKIEILELYQHYVSQAIGIIESSQKLVDVSSTNNGTVLMGKKMYGNEIKKFIQKHQGTIELSFHDLTVHNDIIKHDQALNLLALLPDDYKHISINIMNGNRETIDEIFSETNLSTLTLTIPYLNGDELINLVQENFVDLTLTGSIEQYKRAINSYPSVVVLETDLKRERLSQNDGIQAIKLEGNVIKSVCFESIDLQIANTIVKNVEKVRYSLTFNQVPISQMREMIKTVPKSFSCKFQNLTKWAAYNFVKNSNECSFILSLSELTNNHACDILENFDRNEHDVNASLKAITEHFMSSDQLYEELNIFKNLGVSQLIVINELHSRPWISVSTVALLGIGQIIGGVCLGALSGCVGGSLALSLIYEGVSDIYYAIKGAISRQLSFRDYAIQKGISLSICFISIGLSAVSKGAKAVQTGTQSTMQLLKQTAQEAKGILKNGVRVLTKGAIQGTAKVSWVLACEKVGITCVTTGIREIANYSLDITTNKVLSSARSTISDEIERIINTERDNEVYNRILNRALSADAYFENDRWALEIEELVIKILTKQKNGYVEIAKSLGKGFGNVLLNHTKQFAAEKQKKNINDFLNIGQTLHSVYRITRNSYEILTITNTFLDTFMRELTELTPKIPTFQDLLVSASNRSISLEMAEKAHQLLVDSDILTKNGAINARFHKLEETCDFVGQHCTSHEYIDEPVRSFKGKLVKEVQQIDFASNDIKNYVLIVLNKLITFNKKSLRMSIIHKKIVQQLADQIILILHANVMAHLTTYIAQVIDSFSDKIQLKLSSKGTVSQQLMENCALREINVLSNDLVRDYQSGKIQLAADAVKKLHDLKKKSKDENFISKNFTEELALRVSDNKPGTIIEIGILAALTGVPICVIPHYTNNELSEEKNVNRIEYSEPYTDEFVNGHYGTAMDGVVTDGRQDCMYAAMLRKSSNRYQSIQDMRTTCAAFILTNPDYIASVLPAIDVIYANPNVLRQKQMMMEGGSLRNEQN</sequence>
<dbReference type="InterPro" id="IPR016024">
    <property type="entry name" value="ARM-type_fold"/>
</dbReference>
<dbReference type="PROSITE" id="PS51192">
    <property type="entry name" value="HELICASE_ATP_BIND_1"/>
    <property type="match status" value="1"/>
</dbReference>
<evidence type="ECO:0000259" key="4">
    <source>
        <dbReference type="PROSITE" id="PS51192"/>
    </source>
</evidence>
<dbReference type="InterPro" id="IPR001650">
    <property type="entry name" value="Helicase_C-like"/>
</dbReference>
<evidence type="ECO:0000313" key="8">
    <source>
        <dbReference type="EMBL" id="CAF3533200.1"/>
    </source>
</evidence>
<dbReference type="SMART" id="SM00957">
    <property type="entry name" value="SecA_DEAD"/>
    <property type="match status" value="1"/>
</dbReference>
<feature type="domain" description="Helicase C-terminal" evidence="5">
    <location>
        <begin position="2220"/>
        <end position="2382"/>
    </location>
</feature>
<evidence type="ECO:0000256" key="3">
    <source>
        <dbReference type="ARBA" id="ARBA00023010"/>
    </source>
</evidence>
<dbReference type="PROSITE" id="PS51196">
    <property type="entry name" value="SECA_MOTOR_DEAD"/>
    <property type="match status" value="1"/>
</dbReference>
<accession>A0A813PNX6</accession>
<dbReference type="InterPro" id="IPR011115">
    <property type="entry name" value="SecA_DEAD"/>
</dbReference>
<dbReference type="Pfam" id="PF07517">
    <property type="entry name" value="SecA_DEAD"/>
    <property type="match status" value="1"/>
</dbReference>
<evidence type="ECO:0000313" key="7">
    <source>
        <dbReference type="EMBL" id="CAF0753267.1"/>
    </source>
</evidence>
<dbReference type="GO" id="GO:0005524">
    <property type="term" value="F:ATP binding"/>
    <property type="evidence" value="ECO:0007669"/>
    <property type="project" value="InterPro"/>
</dbReference>
<comment type="caution">
    <text evidence="7">The sequence shown here is derived from an EMBL/GenBank/DDBJ whole genome shotgun (WGS) entry which is preliminary data.</text>
</comment>
<dbReference type="EMBL" id="CAJOBC010000082">
    <property type="protein sequence ID" value="CAF3533200.1"/>
    <property type="molecule type" value="Genomic_DNA"/>
</dbReference>
<dbReference type="InterPro" id="IPR036670">
    <property type="entry name" value="SecA_X-link_sf"/>
</dbReference>
<dbReference type="GO" id="GO:0006886">
    <property type="term" value="P:intracellular protein transport"/>
    <property type="evidence" value="ECO:0007669"/>
    <property type="project" value="InterPro"/>
</dbReference>